<dbReference type="EMBL" id="VJMJ01000331">
    <property type="protein sequence ID" value="KAF0722543.1"/>
    <property type="molecule type" value="Genomic_DNA"/>
</dbReference>
<evidence type="ECO:0000313" key="1">
    <source>
        <dbReference type="EMBL" id="KAF0722543.1"/>
    </source>
</evidence>
<reference evidence="1 2" key="1">
    <citation type="submission" date="2019-07" db="EMBL/GenBank/DDBJ databases">
        <title>Genomics analysis of Aphanomyces spp. identifies a new class of oomycete effector associated with host adaptation.</title>
        <authorList>
            <person name="Gaulin E."/>
        </authorList>
    </citation>
    <scope>NUCLEOTIDE SEQUENCE [LARGE SCALE GENOMIC DNA]</scope>
    <source>
        <strain evidence="1 2">ATCC 201684</strain>
    </source>
</reference>
<organism evidence="1 2">
    <name type="scientific">Aphanomyces euteiches</name>
    <dbReference type="NCBI Taxonomy" id="100861"/>
    <lineage>
        <taxon>Eukaryota</taxon>
        <taxon>Sar</taxon>
        <taxon>Stramenopiles</taxon>
        <taxon>Oomycota</taxon>
        <taxon>Saprolegniomycetes</taxon>
        <taxon>Saprolegniales</taxon>
        <taxon>Verrucalvaceae</taxon>
        <taxon>Aphanomyces</taxon>
    </lineage>
</organism>
<dbReference type="VEuPathDB" id="FungiDB:AeMF1_019053"/>
<keyword evidence="2" id="KW-1185">Reference proteome</keyword>
<evidence type="ECO:0000313" key="2">
    <source>
        <dbReference type="Proteomes" id="UP000481153"/>
    </source>
</evidence>
<dbReference type="AlphaFoldDB" id="A0A6G0W5Z6"/>
<accession>A0A6G0W5Z6</accession>
<sequence length="147" mass="16817">MTTETTKTTALEWLVSDQERFAHVLCRRCGGFLKTDFVERLPRPWKQLPPDGDDGVCFYNDETFVVLETPPAECSPAAKRVFAANQSVFAVCGCRISWERRRVILRKFRIYATRYKDDIDATLSSKLEKLLATRRGGDLLDMDDGSF</sequence>
<comment type="caution">
    <text evidence="1">The sequence shown here is derived from an EMBL/GenBank/DDBJ whole genome shotgun (WGS) entry which is preliminary data.</text>
</comment>
<dbReference type="Proteomes" id="UP000481153">
    <property type="component" value="Unassembled WGS sequence"/>
</dbReference>
<name>A0A6G0W5Z6_9STRA</name>
<proteinExistence type="predicted"/>
<gene>
    <name evidence="1" type="ORF">Ae201684_018380</name>
</gene>
<protein>
    <submittedName>
        <fullName evidence="1">Uncharacterized protein</fullName>
    </submittedName>
</protein>